<evidence type="ECO:0008006" key="5">
    <source>
        <dbReference type="Google" id="ProtNLM"/>
    </source>
</evidence>
<dbReference type="EMBL" id="AP023396">
    <property type="protein sequence ID" value="BCK58225.1"/>
    <property type="molecule type" value="Genomic_DNA"/>
</dbReference>
<gene>
    <name evidence="3" type="ORF">NWFMUON74_59970</name>
</gene>
<evidence type="ECO:0000256" key="2">
    <source>
        <dbReference type="SAM" id="Phobius"/>
    </source>
</evidence>
<dbReference type="Proteomes" id="UP000516173">
    <property type="component" value="Chromosome"/>
</dbReference>
<dbReference type="GeneID" id="80350417"/>
<organism evidence="3 4">
    <name type="scientific">Nocardia wallacei</name>
    <dbReference type="NCBI Taxonomy" id="480035"/>
    <lineage>
        <taxon>Bacteria</taxon>
        <taxon>Bacillati</taxon>
        <taxon>Actinomycetota</taxon>
        <taxon>Actinomycetes</taxon>
        <taxon>Mycobacteriales</taxon>
        <taxon>Nocardiaceae</taxon>
        <taxon>Nocardia</taxon>
    </lineage>
</organism>
<proteinExistence type="predicted"/>
<feature type="region of interest" description="Disordered" evidence="1">
    <location>
        <begin position="1"/>
        <end position="48"/>
    </location>
</feature>
<keyword evidence="2" id="KW-0812">Transmembrane</keyword>
<dbReference type="KEGG" id="nwl:NWFMUON74_59970"/>
<protein>
    <recommendedName>
        <fullName evidence="5">DUF4878 domain-containing protein</fullName>
    </recommendedName>
</protein>
<keyword evidence="4" id="KW-1185">Reference proteome</keyword>
<keyword evidence="2" id="KW-0472">Membrane</keyword>
<dbReference type="RefSeq" id="WP_187685004.1">
    <property type="nucleotide sequence ID" value="NZ_AP023396.1"/>
</dbReference>
<evidence type="ECO:0000313" key="4">
    <source>
        <dbReference type="Proteomes" id="UP000516173"/>
    </source>
</evidence>
<accession>A0A7G1KSL4</accession>
<feature type="compositionally biased region" description="Pro residues" evidence="1">
    <location>
        <begin position="33"/>
        <end position="45"/>
    </location>
</feature>
<sequence length="200" mass="21147">MTYPSGGLPYQSAPEPPSYYPPEGYLPVGDQAPQPPQPVPQPPVRPPRRKRTAAIVALLAAAVFAVAAAIGVTARLTGPGTGPLASDEQRIEAAVRDFYDTIATAGVDAAMAKSCRVDRDEYAALPDDQRATIAGETVKIRIDTVDGIVIRGDRATAKLHGRLEPSGGGLTMPDLDAVDSAPEYLRKEDGDWKVCAADNR</sequence>
<keyword evidence="2" id="KW-1133">Transmembrane helix</keyword>
<reference evidence="3 4" key="1">
    <citation type="submission" date="2020-08" db="EMBL/GenBank/DDBJ databases">
        <title>Genome Sequencing of Nocardia wallacei strain FMUON74 and assembly.</title>
        <authorList>
            <person name="Toyokawa M."/>
            <person name="Uesaka K."/>
        </authorList>
    </citation>
    <scope>NUCLEOTIDE SEQUENCE [LARGE SCALE GENOMIC DNA]</scope>
    <source>
        <strain evidence="3 4">FMUON74</strain>
    </source>
</reference>
<evidence type="ECO:0000256" key="1">
    <source>
        <dbReference type="SAM" id="MobiDB-lite"/>
    </source>
</evidence>
<feature type="transmembrane region" description="Helical" evidence="2">
    <location>
        <begin position="53"/>
        <end position="74"/>
    </location>
</feature>
<dbReference type="AlphaFoldDB" id="A0A7G1KSL4"/>
<evidence type="ECO:0000313" key="3">
    <source>
        <dbReference type="EMBL" id="BCK58225.1"/>
    </source>
</evidence>
<name>A0A7G1KSL4_9NOCA</name>